<organism evidence="2 3">
    <name type="scientific">Paramecium pentaurelia</name>
    <dbReference type="NCBI Taxonomy" id="43138"/>
    <lineage>
        <taxon>Eukaryota</taxon>
        <taxon>Sar</taxon>
        <taxon>Alveolata</taxon>
        <taxon>Ciliophora</taxon>
        <taxon>Intramacronucleata</taxon>
        <taxon>Oligohymenophorea</taxon>
        <taxon>Peniculida</taxon>
        <taxon>Parameciidae</taxon>
        <taxon>Paramecium</taxon>
    </lineage>
</organism>
<proteinExistence type="predicted"/>
<comment type="caution">
    <text evidence="2">The sequence shown here is derived from an EMBL/GenBank/DDBJ whole genome shotgun (WGS) entry which is preliminary data.</text>
</comment>
<dbReference type="EMBL" id="CAJJDO010000071">
    <property type="protein sequence ID" value="CAD8179331.1"/>
    <property type="molecule type" value="Genomic_DNA"/>
</dbReference>
<accession>A0A8S1VRI2</accession>
<name>A0A8S1VRI2_9CILI</name>
<protein>
    <submittedName>
        <fullName evidence="2">Uncharacterized protein</fullName>
    </submittedName>
</protein>
<reference evidence="2" key="1">
    <citation type="submission" date="2021-01" db="EMBL/GenBank/DDBJ databases">
        <authorList>
            <consortium name="Genoscope - CEA"/>
            <person name="William W."/>
        </authorList>
    </citation>
    <scope>NUCLEOTIDE SEQUENCE</scope>
</reference>
<dbReference type="OrthoDB" id="311634at2759"/>
<evidence type="ECO:0000313" key="2">
    <source>
        <dbReference type="EMBL" id="CAD8179331.1"/>
    </source>
</evidence>
<feature type="transmembrane region" description="Helical" evidence="1">
    <location>
        <begin position="313"/>
        <end position="334"/>
    </location>
</feature>
<keyword evidence="3" id="KW-1185">Reference proteome</keyword>
<feature type="transmembrane region" description="Helical" evidence="1">
    <location>
        <begin position="354"/>
        <end position="376"/>
    </location>
</feature>
<gene>
    <name evidence="2" type="ORF">PPENT_87.1.T0710199</name>
</gene>
<keyword evidence="1" id="KW-0812">Transmembrane</keyword>
<evidence type="ECO:0000313" key="3">
    <source>
        <dbReference type="Proteomes" id="UP000689195"/>
    </source>
</evidence>
<evidence type="ECO:0000256" key="1">
    <source>
        <dbReference type="SAM" id="Phobius"/>
    </source>
</evidence>
<keyword evidence="1" id="KW-0472">Membrane</keyword>
<dbReference type="AlphaFoldDB" id="A0A8S1VRI2"/>
<dbReference type="Proteomes" id="UP000689195">
    <property type="component" value="Unassembled WGS sequence"/>
</dbReference>
<sequence length="460" mass="53398">MNETQKISQMQIDDIHYFDFPGFDDNLSRYARLAHRISLYNYLKKTKKVIGFMVLDGSIRDAQIIKDTIDPIYLMMKDKNQLLLENENWLSLILVKVKQNTRVDYRVEIAPINNWAQAYKGLLDGRYSLYKTMYANDNQCVEFYKPQENLNNNSQAVEVITNSIKTKIINIIQSQLKTNNQQIEFELLVEPKLFYLSEMSTFLLNIKIQQILDLFTNQFNEYIQDETKSISVKKESISDLKFKIQEDVKTAEFQNQTNYFCLLIEDVQSCIQSLKLFQNNQIQPIKISTQNLRQNMEKIIEIIKLIENLIKGFYIATLIDSIIGAIASFGAALLGEEIIVALSAAALRKAIITISVRTAITATSGAAGSLLIGIVLDVLKNKILKYFYDKYLEEQNSKNDLNFILNKQNLYFIHILYLQLYLNLQVNKQFQTKILSYTQQIISKVLQYQRILELSAYFCQ</sequence>
<keyword evidence="1" id="KW-1133">Transmembrane helix</keyword>